<proteinExistence type="predicted"/>
<reference evidence="2 3" key="1">
    <citation type="journal article" date="2014" name="FEMS Microbiol. Ecol.">
        <title>Sphaerotilus natans encrusted with nanoball-shaped Fe(III) oxide minerals formed by nitrate-reducing mixotrophic Fe(II) oxidation.</title>
        <authorList>
            <person name="Park S."/>
            <person name="Kim D.H."/>
            <person name="Lee J.H."/>
            <person name="Hur H.G."/>
        </authorList>
    </citation>
    <scope>NUCLEOTIDE SEQUENCE [LARGE SCALE GENOMIC DNA]</scope>
    <source>
        <strain evidence="2 3">DSM 6575</strain>
    </source>
</reference>
<gene>
    <name evidence="2" type="ORF">X805_40810</name>
</gene>
<evidence type="ECO:0000259" key="1">
    <source>
        <dbReference type="Pfam" id="PF13474"/>
    </source>
</evidence>
<dbReference type="STRING" id="34103.SAMN05421778_105176"/>
<name>A0A059KFT8_9BURK</name>
<evidence type="ECO:0000313" key="3">
    <source>
        <dbReference type="Proteomes" id="UP000026714"/>
    </source>
</evidence>
<dbReference type="Pfam" id="PF13474">
    <property type="entry name" value="SnoaL_3"/>
    <property type="match status" value="1"/>
</dbReference>
<dbReference type="Proteomes" id="UP000026714">
    <property type="component" value="Unassembled WGS sequence"/>
</dbReference>
<dbReference type="RefSeq" id="WP_037486119.1">
    <property type="nucleotide sequence ID" value="NZ_AZRA01000155.1"/>
</dbReference>
<dbReference type="eggNOG" id="COG4319">
    <property type="taxonomic scope" value="Bacteria"/>
</dbReference>
<dbReference type="EMBL" id="AZRA01000155">
    <property type="protein sequence ID" value="KDB50326.1"/>
    <property type="molecule type" value="Genomic_DNA"/>
</dbReference>
<dbReference type="PANTHER" id="PTHR34957:SF1">
    <property type="entry name" value="NUCLEAR TRANSPORT FACTOR 2 (NTF2) FAMILY PROTEIN"/>
    <property type="match status" value="1"/>
</dbReference>
<dbReference type="InterPro" id="IPR037401">
    <property type="entry name" value="SnoaL-like"/>
</dbReference>
<comment type="caution">
    <text evidence="2">The sequence shown here is derived from an EMBL/GenBank/DDBJ whole genome shotgun (WGS) entry which is preliminary data.</text>
</comment>
<dbReference type="InterPro" id="IPR032710">
    <property type="entry name" value="NTF2-like_dom_sf"/>
</dbReference>
<accession>A0A059KFT8</accession>
<keyword evidence="3" id="KW-1185">Reference proteome</keyword>
<sequence>MPAKPPKVALMTTPDETEAQFYEALQLGDLDRVMAVWADDDDIACIHPSGPRLLGLHAIRAGYEALLQGGGLNLRIAQVRRLVVGNSAVHHVLEELRVETPEGTQSAWVLATHVFIKTPQGWRLMVHHASPAGESAVQEVGDEPSMLH</sequence>
<dbReference type="AlphaFoldDB" id="A0A059KFT8"/>
<protein>
    <recommendedName>
        <fullName evidence="1">SnoaL-like domain-containing protein</fullName>
    </recommendedName>
</protein>
<organism evidence="2 3">
    <name type="scientific">Sphaerotilus natans subsp. natans DSM 6575</name>
    <dbReference type="NCBI Taxonomy" id="1286631"/>
    <lineage>
        <taxon>Bacteria</taxon>
        <taxon>Pseudomonadati</taxon>
        <taxon>Pseudomonadota</taxon>
        <taxon>Betaproteobacteria</taxon>
        <taxon>Burkholderiales</taxon>
        <taxon>Sphaerotilaceae</taxon>
        <taxon>Sphaerotilus</taxon>
    </lineage>
</organism>
<dbReference type="PANTHER" id="PTHR34957">
    <property type="entry name" value="NUCLEAR TRANSPORT FACTOR 2 (NTF2) FAMILY PROTEIN"/>
    <property type="match status" value="1"/>
</dbReference>
<dbReference type="SUPFAM" id="SSF54427">
    <property type="entry name" value="NTF2-like"/>
    <property type="match status" value="1"/>
</dbReference>
<feature type="domain" description="SnoaL-like" evidence="1">
    <location>
        <begin position="19"/>
        <end position="132"/>
    </location>
</feature>
<dbReference type="Gene3D" id="3.10.450.50">
    <property type="match status" value="1"/>
</dbReference>
<evidence type="ECO:0000313" key="2">
    <source>
        <dbReference type="EMBL" id="KDB50326.1"/>
    </source>
</evidence>